<accession>A0A976FMP5</accession>
<sequence length="153" mass="16269">MIDPFKDKFAYFKDNIQTAEDKEEFDASQYYYHRDEFSSSKGPMSSSSGLSSSGGPPINLSSFHSLSGELNMGAMDLDTSDAATAQAHGLYSGYTSGLISSGSNSFLGGSGIGRIQASGSAIPPTQDLQRLSFQLSTEKKAPDISEFPVLGSR</sequence>
<reference evidence="2 3" key="1">
    <citation type="journal article" date="2021" name="Genome Biol.">
        <title>AFLAP: assembly-free linkage analysis pipeline using k-mers from genome sequencing data.</title>
        <authorList>
            <person name="Fletcher K."/>
            <person name="Zhang L."/>
            <person name="Gil J."/>
            <person name="Han R."/>
            <person name="Cavanaugh K."/>
            <person name="Michelmore R."/>
        </authorList>
    </citation>
    <scope>NUCLEOTIDE SEQUENCE [LARGE SCALE GENOMIC DNA]</scope>
    <source>
        <strain evidence="2 3">SF5</strain>
    </source>
</reference>
<dbReference type="EMBL" id="SHOA02000002">
    <property type="protein sequence ID" value="TDH69548.1"/>
    <property type="molecule type" value="Genomic_DNA"/>
</dbReference>
<evidence type="ECO:0000313" key="2">
    <source>
        <dbReference type="EMBL" id="TDH69548.1"/>
    </source>
</evidence>
<evidence type="ECO:0000256" key="1">
    <source>
        <dbReference type="SAM" id="MobiDB-lite"/>
    </source>
</evidence>
<gene>
    <name evidence="2" type="ORF">CCR75_005009</name>
</gene>
<proteinExistence type="predicted"/>
<dbReference type="AlphaFoldDB" id="A0A976FMP5"/>
<name>A0A976FMP5_BRELC</name>
<dbReference type="KEGG" id="blac:94348765"/>
<dbReference type="GeneID" id="94348765"/>
<protein>
    <submittedName>
        <fullName evidence="2">Uncharacterized protein</fullName>
    </submittedName>
</protein>
<dbReference type="RefSeq" id="XP_067819047.1">
    <property type="nucleotide sequence ID" value="XM_067963094.1"/>
</dbReference>
<dbReference type="Proteomes" id="UP000294530">
    <property type="component" value="Unassembled WGS sequence"/>
</dbReference>
<evidence type="ECO:0000313" key="3">
    <source>
        <dbReference type="Proteomes" id="UP000294530"/>
    </source>
</evidence>
<keyword evidence="3" id="KW-1185">Reference proteome</keyword>
<feature type="region of interest" description="Disordered" evidence="1">
    <location>
        <begin position="37"/>
        <end position="56"/>
    </location>
</feature>
<organism evidence="2 3">
    <name type="scientific">Bremia lactucae</name>
    <name type="common">Lettuce downy mildew</name>
    <dbReference type="NCBI Taxonomy" id="4779"/>
    <lineage>
        <taxon>Eukaryota</taxon>
        <taxon>Sar</taxon>
        <taxon>Stramenopiles</taxon>
        <taxon>Oomycota</taxon>
        <taxon>Peronosporomycetes</taxon>
        <taxon>Peronosporales</taxon>
        <taxon>Peronosporaceae</taxon>
        <taxon>Bremia</taxon>
    </lineage>
</organism>
<comment type="caution">
    <text evidence="2">The sequence shown here is derived from an EMBL/GenBank/DDBJ whole genome shotgun (WGS) entry which is preliminary data.</text>
</comment>
<dbReference type="OrthoDB" id="25391at2759"/>
<feature type="compositionally biased region" description="Low complexity" evidence="1">
    <location>
        <begin position="39"/>
        <end position="56"/>
    </location>
</feature>